<gene>
    <name evidence="2" type="ORF">KUDE01_024647</name>
</gene>
<proteinExistence type="predicted"/>
<reference evidence="2" key="1">
    <citation type="submission" date="2023-04" db="EMBL/GenBank/DDBJ databases">
        <title>Chromosome-level genome of Chaenocephalus aceratus.</title>
        <authorList>
            <person name="Park H."/>
        </authorList>
    </citation>
    <scope>NUCLEOTIDE SEQUENCE</scope>
    <source>
        <strain evidence="2">DE</strain>
        <tissue evidence="2">Muscle</tissue>
    </source>
</reference>
<dbReference type="AlphaFoldDB" id="A0AAD9EXX6"/>
<dbReference type="EMBL" id="JASDAP010000024">
    <property type="protein sequence ID" value="KAK1881482.1"/>
    <property type="molecule type" value="Genomic_DNA"/>
</dbReference>
<name>A0AAD9EXX6_DISEL</name>
<sequence length="88" mass="9824">MPGHHWVAFLTRAKGEDGETRRRTNGRNERKNHSGSPPYIPHMDIKCGLTIAHCPISPPRFLPEISTSGAVRQALPKRSAVLTEELKD</sequence>
<evidence type="ECO:0000256" key="1">
    <source>
        <dbReference type="SAM" id="MobiDB-lite"/>
    </source>
</evidence>
<comment type="caution">
    <text evidence="2">The sequence shown here is derived from an EMBL/GenBank/DDBJ whole genome shotgun (WGS) entry which is preliminary data.</text>
</comment>
<protein>
    <submittedName>
        <fullName evidence="2">Kynurenine--oxoglutarate transaminase BNA3</fullName>
    </submittedName>
</protein>
<accession>A0AAD9EXX6</accession>
<organism evidence="2 3">
    <name type="scientific">Dissostichus eleginoides</name>
    <name type="common">Patagonian toothfish</name>
    <name type="synonym">Dissostichus amissus</name>
    <dbReference type="NCBI Taxonomy" id="100907"/>
    <lineage>
        <taxon>Eukaryota</taxon>
        <taxon>Metazoa</taxon>
        <taxon>Chordata</taxon>
        <taxon>Craniata</taxon>
        <taxon>Vertebrata</taxon>
        <taxon>Euteleostomi</taxon>
        <taxon>Actinopterygii</taxon>
        <taxon>Neopterygii</taxon>
        <taxon>Teleostei</taxon>
        <taxon>Neoteleostei</taxon>
        <taxon>Acanthomorphata</taxon>
        <taxon>Eupercaria</taxon>
        <taxon>Perciformes</taxon>
        <taxon>Notothenioidei</taxon>
        <taxon>Nototheniidae</taxon>
        <taxon>Dissostichus</taxon>
    </lineage>
</organism>
<evidence type="ECO:0000313" key="3">
    <source>
        <dbReference type="Proteomes" id="UP001228049"/>
    </source>
</evidence>
<feature type="compositionally biased region" description="Basic and acidic residues" evidence="1">
    <location>
        <begin position="13"/>
        <end position="32"/>
    </location>
</feature>
<keyword evidence="3" id="KW-1185">Reference proteome</keyword>
<dbReference type="Proteomes" id="UP001228049">
    <property type="component" value="Unassembled WGS sequence"/>
</dbReference>
<evidence type="ECO:0000313" key="2">
    <source>
        <dbReference type="EMBL" id="KAK1881482.1"/>
    </source>
</evidence>
<feature type="region of interest" description="Disordered" evidence="1">
    <location>
        <begin position="1"/>
        <end position="40"/>
    </location>
</feature>